<organism evidence="2 3">
    <name type="scientific">Perkinsus olseni</name>
    <name type="common">Perkinsus atlanticus</name>
    <dbReference type="NCBI Taxonomy" id="32597"/>
    <lineage>
        <taxon>Eukaryota</taxon>
        <taxon>Sar</taxon>
        <taxon>Alveolata</taxon>
        <taxon>Perkinsozoa</taxon>
        <taxon>Perkinsea</taxon>
        <taxon>Perkinsida</taxon>
        <taxon>Perkinsidae</taxon>
        <taxon>Perkinsus</taxon>
    </lineage>
</organism>
<dbReference type="Gene3D" id="3.30.420.10">
    <property type="entry name" value="Ribonuclease H-like superfamily/Ribonuclease H"/>
    <property type="match status" value="1"/>
</dbReference>
<dbReference type="GO" id="GO:0004535">
    <property type="term" value="F:poly(A)-specific ribonuclease activity"/>
    <property type="evidence" value="ECO:0007669"/>
    <property type="project" value="InterPro"/>
</dbReference>
<name>A0A7J6R9R7_PEROL</name>
<dbReference type="EMBL" id="JABANM010023943">
    <property type="protein sequence ID" value="KAF4717041.1"/>
    <property type="molecule type" value="Genomic_DNA"/>
</dbReference>
<proteinExistence type="predicted"/>
<reference evidence="2 3" key="1">
    <citation type="submission" date="2020-04" db="EMBL/GenBank/DDBJ databases">
        <title>Perkinsus olseni comparative genomics.</title>
        <authorList>
            <person name="Bogema D.R."/>
        </authorList>
    </citation>
    <scope>NUCLEOTIDE SEQUENCE [LARGE SCALE GENOMIC DNA]</scope>
    <source>
        <strain evidence="2">ATCC PRA-205</strain>
    </source>
</reference>
<feature type="region of interest" description="Disordered" evidence="1">
    <location>
        <begin position="1"/>
        <end position="76"/>
    </location>
</feature>
<dbReference type="GO" id="GO:0030014">
    <property type="term" value="C:CCR4-NOT complex"/>
    <property type="evidence" value="ECO:0007669"/>
    <property type="project" value="InterPro"/>
</dbReference>
<sequence>MRRESVRSSHKTRKNSIQTSGAMQSKRASSRSANGAAAGRGGLLTKAEAMGESSGSSSVEWTTECESSSSSSSSSARSPYYVREVWASDVEHELRLMEKLVEDYPYVAVDGRFPGLIARPTGPFKDDTERNYEIIRTNMGLVKMIQLSLAFSNKDGVVAGHPEDVRASHGSQRPPPSCVWKINFHFDVREDMYCADALEQLRAPVEQGGAGIDLNAHLRRGVSVDRFSELITGSGLVMSPDVTWITVGGGFLFAGLVRMLSGQALPKTEEEFSETCYEYFPHIWDMRVFRRCSARCGMPPRVPLHACSSERSILAACGSDLETSPTLALTDAFFRSGGGMTGMKSSSDDASVSSSVLRSDSDAVDAVTGRRRASVGRWRAERQARRPSQFGLWELSALNMESPAQTWRGKGVDVISRRVKLRSVIEAEYEQAESSSIGGGSPASRQGSLPVEEKQQPNGVVPPPPPPPPPGPPPPLDAHSTSGSNTSPSDRQEEVPRHKHPLRHPKYPNGAPPPMCGAISYKGPPIAARKFAGSSMKRGQPFMHWGCVQLPERSKRAVGEVERTLVLEGVTEVPGADVAALYFAMCNIMMATSSKASSSFFWSLGREK</sequence>
<dbReference type="GO" id="GO:0003676">
    <property type="term" value="F:nucleic acid binding"/>
    <property type="evidence" value="ECO:0007669"/>
    <property type="project" value="InterPro"/>
</dbReference>
<dbReference type="InterPro" id="IPR012337">
    <property type="entry name" value="RNaseH-like_sf"/>
</dbReference>
<evidence type="ECO:0000313" key="3">
    <source>
        <dbReference type="Proteomes" id="UP000574390"/>
    </source>
</evidence>
<evidence type="ECO:0000256" key="1">
    <source>
        <dbReference type="SAM" id="MobiDB-lite"/>
    </source>
</evidence>
<feature type="region of interest" description="Disordered" evidence="1">
    <location>
        <begin position="361"/>
        <end position="383"/>
    </location>
</feature>
<feature type="compositionally biased region" description="Polar residues" evidence="1">
    <location>
        <begin position="479"/>
        <end position="489"/>
    </location>
</feature>
<dbReference type="InterPro" id="IPR039637">
    <property type="entry name" value="CNOT7/CNOT8/Pop2"/>
</dbReference>
<gene>
    <name evidence="2" type="primary">CNOT8_2</name>
    <name evidence="2" type="ORF">FOZ62_010645</name>
</gene>
<dbReference type="AlphaFoldDB" id="A0A7J6R9R7"/>
<protein>
    <submittedName>
        <fullName evidence="2">CCR4-NOT transcription complex subunit 8</fullName>
    </submittedName>
</protein>
<dbReference type="PANTHER" id="PTHR10797">
    <property type="entry name" value="CCR4-NOT TRANSCRIPTION COMPLEX SUBUNIT"/>
    <property type="match status" value="1"/>
</dbReference>
<feature type="region of interest" description="Disordered" evidence="1">
    <location>
        <begin position="429"/>
        <end position="513"/>
    </location>
</feature>
<comment type="caution">
    <text evidence="2">The sequence shown here is derived from an EMBL/GenBank/DDBJ whole genome shotgun (WGS) entry which is preliminary data.</text>
</comment>
<evidence type="ECO:0000313" key="2">
    <source>
        <dbReference type="EMBL" id="KAF4717041.1"/>
    </source>
</evidence>
<dbReference type="InterPro" id="IPR036397">
    <property type="entry name" value="RNaseH_sf"/>
</dbReference>
<dbReference type="SUPFAM" id="SSF53098">
    <property type="entry name" value="Ribonuclease H-like"/>
    <property type="match status" value="1"/>
</dbReference>
<accession>A0A7J6R9R7</accession>
<feature type="compositionally biased region" description="Pro residues" evidence="1">
    <location>
        <begin position="460"/>
        <end position="476"/>
    </location>
</feature>
<feature type="compositionally biased region" description="Basic residues" evidence="1">
    <location>
        <begin position="497"/>
        <end position="506"/>
    </location>
</feature>
<dbReference type="Proteomes" id="UP000574390">
    <property type="component" value="Unassembled WGS sequence"/>
</dbReference>
<feature type="compositionally biased region" description="Low complexity" evidence="1">
    <location>
        <begin position="53"/>
        <end position="76"/>
    </location>
</feature>